<feature type="domain" description="Translin-associated factor X-interacting protein 1 N-terminal" evidence="3">
    <location>
        <begin position="34"/>
        <end position="143"/>
    </location>
</feature>
<keyword evidence="5" id="KW-1185">Reference proteome</keyword>
<evidence type="ECO:0000256" key="2">
    <source>
        <dbReference type="SAM" id="MobiDB-lite"/>
    </source>
</evidence>
<dbReference type="InterPro" id="IPR032755">
    <property type="entry name" value="TSNAXIP1_N"/>
</dbReference>
<gene>
    <name evidence="4" type="ORF">LSH36_17g10035</name>
</gene>
<reference evidence="4" key="1">
    <citation type="journal article" date="2023" name="Mol. Biol. Evol.">
        <title>Third-Generation Sequencing Reveals the Adaptive Role of the Epigenome in Three Deep-Sea Polychaetes.</title>
        <authorList>
            <person name="Perez M."/>
            <person name="Aroh O."/>
            <person name="Sun Y."/>
            <person name="Lan Y."/>
            <person name="Juniper S.K."/>
            <person name="Young C.R."/>
            <person name="Angers B."/>
            <person name="Qian P.Y."/>
        </authorList>
    </citation>
    <scope>NUCLEOTIDE SEQUENCE</scope>
    <source>
        <strain evidence="4">P08H-3</strain>
    </source>
</reference>
<proteinExistence type="predicted"/>
<evidence type="ECO:0000256" key="1">
    <source>
        <dbReference type="ARBA" id="ARBA00023054"/>
    </source>
</evidence>
<dbReference type="AlphaFoldDB" id="A0AAD9NFR6"/>
<dbReference type="Pfam" id="PF15739">
    <property type="entry name" value="TSNAXIP1_N"/>
    <property type="match status" value="1"/>
</dbReference>
<accession>A0AAD9NFR6</accession>
<feature type="compositionally biased region" description="Basic and acidic residues" evidence="2">
    <location>
        <begin position="148"/>
        <end position="166"/>
    </location>
</feature>
<feature type="region of interest" description="Disordered" evidence="2">
    <location>
        <begin position="148"/>
        <end position="168"/>
    </location>
</feature>
<evidence type="ECO:0000313" key="5">
    <source>
        <dbReference type="Proteomes" id="UP001208570"/>
    </source>
</evidence>
<dbReference type="Proteomes" id="UP001208570">
    <property type="component" value="Unassembled WGS sequence"/>
</dbReference>
<organism evidence="4 5">
    <name type="scientific">Paralvinella palmiformis</name>
    <dbReference type="NCBI Taxonomy" id="53620"/>
    <lineage>
        <taxon>Eukaryota</taxon>
        <taxon>Metazoa</taxon>
        <taxon>Spiralia</taxon>
        <taxon>Lophotrochozoa</taxon>
        <taxon>Annelida</taxon>
        <taxon>Polychaeta</taxon>
        <taxon>Sedentaria</taxon>
        <taxon>Canalipalpata</taxon>
        <taxon>Terebellida</taxon>
        <taxon>Terebelliformia</taxon>
        <taxon>Alvinellidae</taxon>
        <taxon>Paralvinella</taxon>
    </lineage>
</organism>
<evidence type="ECO:0000259" key="3">
    <source>
        <dbReference type="Pfam" id="PF15739"/>
    </source>
</evidence>
<protein>
    <recommendedName>
        <fullName evidence="3">Translin-associated factor X-interacting protein 1 N-terminal domain-containing protein</fullName>
    </recommendedName>
</protein>
<evidence type="ECO:0000313" key="4">
    <source>
        <dbReference type="EMBL" id="KAK2168400.1"/>
    </source>
</evidence>
<dbReference type="EMBL" id="JAODUP010000017">
    <property type="protein sequence ID" value="KAK2168400.1"/>
    <property type="molecule type" value="Genomic_DNA"/>
</dbReference>
<sequence>MLSTKEQSYEGGGTVLPPIVTSEKDRQYLHQLSQYISFELRSIDNTDQEQRYIVYKDAFDKVIDHVMAYRPVLTAIKAEYEDCIETIQEGQREAFFLMGKLNALATEPSTIHNYRKRADDLEEKLNIIAYDNERLREELEALRSTRLEKEMRSREVDKPKPKEVKHDKRHIPGLRYCL</sequence>
<name>A0AAD9NFR6_9ANNE</name>
<keyword evidence="1" id="KW-0175">Coiled coil</keyword>
<comment type="caution">
    <text evidence="4">The sequence shown here is derived from an EMBL/GenBank/DDBJ whole genome shotgun (WGS) entry which is preliminary data.</text>
</comment>